<dbReference type="EMBL" id="SDGV01000002">
    <property type="protein sequence ID" value="THB62226.1"/>
    <property type="molecule type" value="Genomic_DNA"/>
</dbReference>
<comment type="caution">
    <text evidence="2">The sequence shown here is derived from an EMBL/GenBank/DDBJ whole genome shotgun (WGS) entry which is preliminary data.</text>
</comment>
<evidence type="ECO:0000313" key="2">
    <source>
        <dbReference type="EMBL" id="THB62226.1"/>
    </source>
</evidence>
<sequence length="80" mass="9857">MCERFFKENALITIPKKQKDKEAVFERIITLFEFNRIYNEKEINEMLGEIYPDYALIRRYLVDSNLLQRDNYGEKYQRIK</sequence>
<organism evidence="2 3">
    <name type="scientific">Vagococcus silagei</name>
    <dbReference type="NCBI Taxonomy" id="2508885"/>
    <lineage>
        <taxon>Bacteria</taxon>
        <taxon>Bacillati</taxon>
        <taxon>Bacillota</taxon>
        <taxon>Bacilli</taxon>
        <taxon>Lactobacillales</taxon>
        <taxon>Enterococcaceae</taxon>
        <taxon>Vagococcus</taxon>
    </lineage>
</organism>
<dbReference type="Proteomes" id="UP000310506">
    <property type="component" value="Unassembled WGS sequence"/>
</dbReference>
<reference evidence="2 3" key="1">
    <citation type="submission" date="2019-01" db="EMBL/GenBank/DDBJ databases">
        <title>Vagococcus silagei sp. nov. isolated from brewer's grain.</title>
        <authorList>
            <person name="Guu J.-R."/>
        </authorList>
    </citation>
    <scope>NUCLEOTIDE SEQUENCE [LARGE SCALE GENOMIC DNA]</scope>
    <source>
        <strain evidence="2 3">2B-2</strain>
    </source>
</reference>
<evidence type="ECO:0000313" key="3">
    <source>
        <dbReference type="Proteomes" id="UP000310506"/>
    </source>
</evidence>
<dbReference type="RefSeq" id="WP_136135888.1">
    <property type="nucleotide sequence ID" value="NZ_SDGV01000002.1"/>
</dbReference>
<keyword evidence="3" id="KW-1185">Reference proteome</keyword>
<dbReference type="AlphaFoldDB" id="A0A4S3B8N8"/>
<accession>A0A4S3B8N8</accession>
<protein>
    <submittedName>
        <fullName evidence="2">DUF2087 domain-containing protein</fullName>
    </submittedName>
</protein>
<name>A0A4S3B8N8_9ENTE</name>
<evidence type="ECO:0000259" key="1">
    <source>
        <dbReference type="Pfam" id="PF09860"/>
    </source>
</evidence>
<proteinExistence type="predicted"/>
<dbReference type="InterPro" id="IPR018656">
    <property type="entry name" value="DUF2087"/>
</dbReference>
<dbReference type="Pfam" id="PF09860">
    <property type="entry name" value="DUF2087"/>
    <property type="match status" value="1"/>
</dbReference>
<dbReference type="OrthoDB" id="9789954at2"/>
<feature type="domain" description="DUF2087" evidence="1">
    <location>
        <begin position="11"/>
        <end position="78"/>
    </location>
</feature>
<gene>
    <name evidence="2" type="ORF">ESZ54_01405</name>
</gene>